<evidence type="ECO:0000313" key="3">
    <source>
        <dbReference type="Proteomes" id="UP001208570"/>
    </source>
</evidence>
<gene>
    <name evidence="2" type="ORF">LSH36_174g00036</name>
</gene>
<comment type="caution">
    <text evidence="2">The sequence shown here is derived from an EMBL/GenBank/DDBJ whole genome shotgun (WGS) entry which is preliminary data.</text>
</comment>
<dbReference type="PANTHER" id="PTHR46704">
    <property type="entry name" value="CXC DOMAIN-CONTAINING PROTEIN-RELATED"/>
    <property type="match status" value="1"/>
</dbReference>
<dbReference type="AlphaFoldDB" id="A0AAD9N657"/>
<dbReference type="PANTHER" id="PTHR46704:SF9">
    <property type="entry name" value="BHLH DOMAIN-CONTAINING PROTEIN"/>
    <property type="match status" value="1"/>
</dbReference>
<dbReference type="EMBL" id="JAODUP010000174">
    <property type="protein sequence ID" value="KAK2158215.1"/>
    <property type="molecule type" value="Genomic_DNA"/>
</dbReference>
<feature type="compositionally biased region" description="Acidic residues" evidence="1">
    <location>
        <begin position="265"/>
        <end position="285"/>
    </location>
</feature>
<protein>
    <submittedName>
        <fullName evidence="2">Uncharacterized protein</fullName>
    </submittedName>
</protein>
<evidence type="ECO:0000313" key="2">
    <source>
        <dbReference type="EMBL" id="KAK2158215.1"/>
    </source>
</evidence>
<reference evidence="2" key="1">
    <citation type="journal article" date="2023" name="Mol. Biol. Evol.">
        <title>Third-Generation Sequencing Reveals the Adaptive Role of the Epigenome in Three Deep-Sea Polychaetes.</title>
        <authorList>
            <person name="Perez M."/>
            <person name="Aroh O."/>
            <person name="Sun Y."/>
            <person name="Lan Y."/>
            <person name="Juniper S.K."/>
            <person name="Young C.R."/>
            <person name="Angers B."/>
            <person name="Qian P.Y."/>
        </authorList>
    </citation>
    <scope>NUCLEOTIDE SEQUENCE</scope>
    <source>
        <strain evidence="2">P08H-3</strain>
    </source>
</reference>
<organism evidence="2 3">
    <name type="scientific">Paralvinella palmiformis</name>
    <dbReference type="NCBI Taxonomy" id="53620"/>
    <lineage>
        <taxon>Eukaryota</taxon>
        <taxon>Metazoa</taxon>
        <taxon>Spiralia</taxon>
        <taxon>Lophotrochozoa</taxon>
        <taxon>Annelida</taxon>
        <taxon>Polychaeta</taxon>
        <taxon>Sedentaria</taxon>
        <taxon>Canalipalpata</taxon>
        <taxon>Terebellida</taxon>
        <taxon>Terebelliformia</taxon>
        <taxon>Alvinellidae</taxon>
        <taxon>Paralvinella</taxon>
    </lineage>
</organism>
<feature type="region of interest" description="Disordered" evidence="1">
    <location>
        <begin position="264"/>
        <end position="285"/>
    </location>
</feature>
<sequence>MIPVLFAATRPNYSRWMVKYHLNLLKMEDSHPGIKQVLCNGALSIRRTDKNFSRSVVDLTLEQTINADAAPRHTGIAAFRNSDSARHRRMLTRSARSAIVALSHVDGTPNKTDKSKLMNKLESLADSTDPTAVDVICSHLPITPNFLMNVGYSGKNTRRYINISQLLEEITPEIVDVLPGLHTLTGSDYTAAFMSKGEVKPFNLMMKSPQYTHVMSQLGNQHEISSDVILTTEAHSCVRCMAILKVPRVLSNVIAHDTLGKEHVNDDDDVEVSSNDEDDDGGDDEFLIGRPIIRLL</sequence>
<name>A0AAD9N657_9ANNE</name>
<proteinExistence type="predicted"/>
<dbReference type="Proteomes" id="UP001208570">
    <property type="component" value="Unassembled WGS sequence"/>
</dbReference>
<keyword evidence="3" id="KW-1185">Reference proteome</keyword>
<evidence type="ECO:0000256" key="1">
    <source>
        <dbReference type="SAM" id="MobiDB-lite"/>
    </source>
</evidence>
<accession>A0AAD9N657</accession>